<reference evidence="1 2" key="1">
    <citation type="submission" date="2020-09" db="EMBL/GenBank/DDBJ databases">
        <title>De no assembly of potato wild relative species, Solanum commersonii.</title>
        <authorList>
            <person name="Cho K."/>
        </authorList>
    </citation>
    <scope>NUCLEOTIDE SEQUENCE [LARGE SCALE GENOMIC DNA]</scope>
    <source>
        <strain evidence="1">LZ3.2</strain>
        <tissue evidence="1">Leaf</tissue>
    </source>
</reference>
<dbReference type="AlphaFoldDB" id="A0A9J5Z2U8"/>
<gene>
    <name evidence="1" type="ORF">H5410_027232</name>
</gene>
<dbReference type="Proteomes" id="UP000824120">
    <property type="component" value="Chromosome 5"/>
</dbReference>
<sequence length="119" mass="13444">MSLGSNRVMQTGLLSNRNIRNMLHHLLVHLHQGTKMSLIIRIQKISELDLPSHNVVWHMEVMGLLYVLSVVGPSQKCVMMAPLVASSMIELHLEELFQGQVEDKTVCVLLLVAKSKRIH</sequence>
<protein>
    <submittedName>
        <fullName evidence="1">Uncharacterized protein</fullName>
    </submittedName>
</protein>
<keyword evidence="2" id="KW-1185">Reference proteome</keyword>
<proteinExistence type="predicted"/>
<dbReference type="EMBL" id="JACXVP010000005">
    <property type="protein sequence ID" value="KAG5605740.1"/>
    <property type="molecule type" value="Genomic_DNA"/>
</dbReference>
<comment type="caution">
    <text evidence="1">The sequence shown here is derived from an EMBL/GenBank/DDBJ whole genome shotgun (WGS) entry which is preliminary data.</text>
</comment>
<organism evidence="1 2">
    <name type="scientific">Solanum commersonii</name>
    <name type="common">Commerson's wild potato</name>
    <name type="synonym">Commerson's nightshade</name>
    <dbReference type="NCBI Taxonomy" id="4109"/>
    <lineage>
        <taxon>Eukaryota</taxon>
        <taxon>Viridiplantae</taxon>
        <taxon>Streptophyta</taxon>
        <taxon>Embryophyta</taxon>
        <taxon>Tracheophyta</taxon>
        <taxon>Spermatophyta</taxon>
        <taxon>Magnoliopsida</taxon>
        <taxon>eudicotyledons</taxon>
        <taxon>Gunneridae</taxon>
        <taxon>Pentapetalae</taxon>
        <taxon>asterids</taxon>
        <taxon>lamiids</taxon>
        <taxon>Solanales</taxon>
        <taxon>Solanaceae</taxon>
        <taxon>Solanoideae</taxon>
        <taxon>Solaneae</taxon>
        <taxon>Solanum</taxon>
    </lineage>
</organism>
<name>A0A9J5Z2U8_SOLCO</name>
<accession>A0A9J5Z2U8</accession>
<evidence type="ECO:0000313" key="2">
    <source>
        <dbReference type="Proteomes" id="UP000824120"/>
    </source>
</evidence>
<evidence type="ECO:0000313" key="1">
    <source>
        <dbReference type="EMBL" id="KAG5605740.1"/>
    </source>
</evidence>